<reference evidence="2 3" key="1">
    <citation type="submission" date="2020-08" db="EMBL/GenBank/DDBJ databases">
        <title>Functional genomics of gut bacteria from endangered species of beetles.</title>
        <authorList>
            <person name="Carlos-Shanley C."/>
        </authorList>
    </citation>
    <scope>NUCLEOTIDE SEQUENCE [LARGE SCALE GENOMIC DNA]</scope>
    <source>
        <strain evidence="2 3">S00192</strain>
    </source>
</reference>
<proteinExistence type="predicted"/>
<keyword evidence="1" id="KW-1133">Transmembrane helix</keyword>
<evidence type="ECO:0000313" key="2">
    <source>
        <dbReference type="EMBL" id="MBB5772305.1"/>
    </source>
</evidence>
<accession>A0A7W9FVF0</accession>
<keyword evidence="1" id="KW-0472">Membrane</keyword>
<gene>
    <name evidence="2" type="ORF">HNP47_002309</name>
</gene>
<evidence type="ECO:0000256" key="1">
    <source>
        <dbReference type="SAM" id="Phobius"/>
    </source>
</evidence>
<comment type="caution">
    <text evidence="2">The sequence shown here is derived from an EMBL/GenBank/DDBJ whole genome shotgun (WGS) entry which is preliminary data.</text>
</comment>
<keyword evidence="1" id="KW-0812">Transmembrane</keyword>
<dbReference type="AlphaFoldDB" id="A0A7W9FVF0"/>
<name>A0A7W9FVF0_BREVE</name>
<organism evidence="2 3">
    <name type="scientific">Brevundimonas vesicularis</name>
    <name type="common">Pseudomonas vesicularis</name>
    <dbReference type="NCBI Taxonomy" id="41276"/>
    <lineage>
        <taxon>Bacteria</taxon>
        <taxon>Pseudomonadati</taxon>
        <taxon>Pseudomonadota</taxon>
        <taxon>Alphaproteobacteria</taxon>
        <taxon>Caulobacterales</taxon>
        <taxon>Caulobacteraceae</taxon>
        <taxon>Brevundimonas</taxon>
    </lineage>
</organism>
<evidence type="ECO:0000313" key="3">
    <source>
        <dbReference type="Proteomes" id="UP000556201"/>
    </source>
</evidence>
<dbReference type="EMBL" id="JACHLJ010000002">
    <property type="protein sequence ID" value="MBB5772305.1"/>
    <property type="molecule type" value="Genomic_DNA"/>
</dbReference>
<dbReference type="Proteomes" id="UP000556201">
    <property type="component" value="Unassembled WGS sequence"/>
</dbReference>
<feature type="transmembrane region" description="Helical" evidence="1">
    <location>
        <begin position="6"/>
        <end position="29"/>
    </location>
</feature>
<sequence length="30" mass="3109">MPDPPMPAVFALAAKAFDVAVVALIFTAFS</sequence>
<protein>
    <submittedName>
        <fullName evidence="2">Uncharacterized protein</fullName>
    </submittedName>
</protein>